<accession>A0AAE0NBZ8</accession>
<keyword evidence="5" id="KW-1185">Reference proteome</keyword>
<dbReference type="PANTHER" id="PTHR12354:SF1">
    <property type="entry name" value="INTERFERON-RELATED DEVELOPMENTAL REGULATOR 1"/>
    <property type="match status" value="1"/>
</dbReference>
<dbReference type="InterPro" id="IPR016024">
    <property type="entry name" value="ARM-type_fold"/>
</dbReference>
<dbReference type="AlphaFoldDB" id="A0AAE0NBZ8"/>
<dbReference type="Proteomes" id="UP001285441">
    <property type="component" value="Unassembled WGS sequence"/>
</dbReference>
<comment type="caution">
    <text evidence="4">The sequence shown here is derived from an EMBL/GenBank/DDBJ whole genome shotgun (WGS) entry which is preliminary data.</text>
</comment>
<sequence length="463" mass="51127">MHDLRKKAMIQSKKTVSRKARANPDSEGSRPPSGSSSKNHSPNQSPAGSRANSQPASRYASEDEGSDIDAWATNSGDGDDWDEDDNDDPRWMDQVRDRITELQTRKQNSAQVLLTLRSYVHILRHHFARSEIAPHVETITTALLRYINNGSSEQSTLATNALAVTILTTSSDAAFDAVVSKLKDTVEEADDEGVKVAALYALSLAVIVGGGMAKETEEMAEFLIEIIQSNGSSVDAQDSTAVVNAAMQTWAFVASYINPEELSVLADQAIQAFIEQLDSTNGNVQGNAGANIAFLFEAERDYESETGETFDIQHYNHQIMTRLTDIAKHCSRTVSKKDRRDLRSCINSVITSLELGKGPGYSTAFRGTNPHTGGTKQTEERVSGYQKQFRMQEKVIIINSWSLNARFELLKKVLGGGIAQHYQQNQAVGGMMEGATERYHLPQNRERAAIFMEDFMDRFCFGL</sequence>
<feature type="region of interest" description="Disordered" evidence="2">
    <location>
        <begin position="1"/>
        <end position="91"/>
    </location>
</feature>
<comment type="similarity">
    <text evidence="1">Belongs to the IFRD family.</text>
</comment>
<feature type="compositionally biased region" description="Low complexity" evidence="2">
    <location>
        <begin position="29"/>
        <end position="46"/>
    </location>
</feature>
<dbReference type="SUPFAM" id="SSF48371">
    <property type="entry name" value="ARM repeat"/>
    <property type="match status" value="1"/>
</dbReference>
<name>A0AAE0NBZ8_9PEZI</name>
<feature type="compositionally biased region" description="Acidic residues" evidence="2">
    <location>
        <begin position="77"/>
        <end position="87"/>
    </location>
</feature>
<feature type="domain" description="Interferon-related developmental regulator N-terminal" evidence="3">
    <location>
        <begin position="81"/>
        <end position="354"/>
    </location>
</feature>
<evidence type="ECO:0000256" key="2">
    <source>
        <dbReference type="SAM" id="MobiDB-lite"/>
    </source>
</evidence>
<gene>
    <name evidence="4" type="ORF">B0H63DRAFT_451699</name>
</gene>
<dbReference type="EMBL" id="JAULSW010000006">
    <property type="protein sequence ID" value="KAK3377865.1"/>
    <property type="molecule type" value="Genomic_DNA"/>
</dbReference>
<proteinExistence type="inferred from homology"/>
<dbReference type="InterPro" id="IPR011989">
    <property type="entry name" value="ARM-like"/>
</dbReference>
<organism evidence="4 5">
    <name type="scientific">Podospora didyma</name>
    <dbReference type="NCBI Taxonomy" id="330526"/>
    <lineage>
        <taxon>Eukaryota</taxon>
        <taxon>Fungi</taxon>
        <taxon>Dikarya</taxon>
        <taxon>Ascomycota</taxon>
        <taxon>Pezizomycotina</taxon>
        <taxon>Sordariomycetes</taxon>
        <taxon>Sordariomycetidae</taxon>
        <taxon>Sordariales</taxon>
        <taxon>Podosporaceae</taxon>
        <taxon>Podospora</taxon>
    </lineage>
</organism>
<protein>
    <submittedName>
        <fullName evidence="4">Interferon-related developmental regulator-domain-containing protein</fullName>
    </submittedName>
</protein>
<dbReference type="Gene3D" id="1.25.10.10">
    <property type="entry name" value="Leucine-rich Repeat Variant"/>
    <property type="match status" value="1"/>
</dbReference>
<dbReference type="InterPro" id="IPR007701">
    <property type="entry name" value="Interferon-rel_develop_reg_N"/>
</dbReference>
<dbReference type="InterPro" id="IPR039777">
    <property type="entry name" value="IFRD"/>
</dbReference>
<reference evidence="4" key="2">
    <citation type="submission" date="2023-06" db="EMBL/GenBank/DDBJ databases">
        <authorList>
            <consortium name="Lawrence Berkeley National Laboratory"/>
            <person name="Haridas S."/>
            <person name="Hensen N."/>
            <person name="Bonometti L."/>
            <person name="Westerberg I."/>
            <person name="Brannstrom I.O."/>
            <person name="Guillou S."/>
            <person name="Cros-Aarteil S."/>
            <person name="Calhoun S."/>
            <person name="Kuo A."/>
            <person name="Mondo S."/>
            <person name="Pangilinan J."/>
            <person name="Riley R."/>
            <person name="LaButti K."/>
            <person name="Andreopoulos B."/>
            <person name="Lipzen A."/>
            <person name="Chen C."/>
            <person name="Yanf M."/>
            <person name="Daum C."/>
            <person name="Ng V."/>
            <person name="Clum A."/>
            <person name="Steindorff A."/>
            <person name="Ohm R."/>
            <person name="Martin F."/>
            <person name="Silar P."/>
            <person name="Natvig D."/>
            <person name="Lalanne C."/>
            <person name="Gautier V."/>
            <person name="Ament-velasquez S.L."/>
            <person name="Kruys A."/>
            <person name="Hutchinson M.I."/>
            <person name="Powell A.J."/>
            <person name="Barry K."/>
            <person name="Miller A.N."/>
            <person name="Grigoriev I.V."/>
            <person name="Debuchy R."/>
            <person name="Gladieux P."/>
            <person name="Thoren M.H."/>
            <person name="Johannesson H."/>
        </authorList>
    </citation>
    <scope>NUCLEOTIDE SEQUENCE</scope>
    <source>
        <strain evidence="4">CBS 232.78</strain>
    </source>
</reference>
<dbReference type="Pfam" id="PF05004">
    <property type="entry name" value="IFRD"/>
    <property type="match status" value="1"/>
</dbReference>
<dbReference type="PANTHER" id="PTHR12354">
    <property type="entry name" value="INTERFERON-RELATED DEVELOPMENTAL REGULATOR"/>
    <property type="match status" value="1"/>
</dbReference>
<evidence type="ECO:0000313" key="4">
    <source>
        <dbReference type="EMBL" id="KAK3377865.1"/>
    </source>
</evidence>
<evidence type="ECO:0000259" key="3">
    <source>
        <dbReference type="Pfam" id="PF05004"/>
    </source>
</evidence>
<evidence type="ECO:0000313" key="5">
    <source>
        <dbReference type="Proteomes" id="UP001285441"/>
    </source>
</evidence>
<reference evidence="4" key="1">
    <citation type="journal article" date="2023" name="Mol. Phylogenet. Evol.">
        <title>Genome-scale phylogeny and comparative genomics of the fungal order Sordariales.</title>
        <authorList>
            <person name="Hensen N."/>
            <person name="Bonometti L."/>
            <person name="Westerberg I."/>
            <person name="Brannstrom I.O."/>
            <person name="Guillou S."/>
            <person name="Cros-Aarteil S."/>
            <person name="Calhoun S."/>
            <person name="Haridas S."/>
            <person name="Kuo A."/>
            <person name="Mondo S."/>
            <person name="Pangilinan J."/>
            <person name="Riley R."/>
            <person name="LaButti K."/>
            <person name="Andreopoulos B."/>
            <person name="Lipzen A."/>
            <person name="Chen C."/>
            <person name="Yan M."/>
            <person name="Daum C."/>
            <person name="Ng V."/>
            <person name="Clum A."/>
            <person name="Steindorff A."/>
            <person name="Ohm R.A."/>
            <person name="Martin F."/>
            <person name="Silar P."/>
            <person name="Natvig D.O."/>
            <person name="Lalanne C."/>
            <person name="Gautier V."/>
            <person name="Ament-Velasquez S.L."/>
            <person name="Kruys A."/>
            <person name="Hutchinson M.I."/>
            <person name="Powell A.J."/>
            <person name="Barry K."/>
            <person name="Miller A.N."/>
            <person name="Grigoriev I.V."/>
            <person name="Debuchy R."/>
            <person name="Gladieux P."/>
            <person name="Hiltunen Thoren M."/>
            <person name="Johannesson H."/>
        </authorList>
    </citation>
    <scope>NUCLEOTIDE SEQUENCE</scope>
    <source>
        <strain evidence="4">CBS 232.78</strain>
    </source>
</reference>
<evidence type="ECO:0000256" key="1">
    <source>
        <dbReference type="ARBA" id="ARBA00008828"/>
    </source>
</evidence>